<sequence length="207" mass="24643">FVIRPKYRMASRWVEINCSLRLCKKVFAILKQKNPDLVPDNIDILAYRKNTTICNWHQYNINWEAHFDNDLPFGRGPHIHIKQSLLFNRTSIPTHCDYNDGVEITDSDYFIRARQYIHGNFAIIEIMCHELAHYTQTGHKKKFLKLYYKFLSQMAQTVISGEFYYWYSIQHQSKKRSGKADKQTAETKEWVDDYLSWTQHLPGLFGK</sequence>
<feature type="non-terminal residue" evidence="1">
    <location>
        <position position="1"/>
    </location>
</feature>
<dbReference type="AlphaFoldDB" id="A0A382YQB3"/>
<proteinExistence type="predicted"/>
<gene>
    <name evidence="1" type="ORF">METZ01_LOCUS438104</name>
</gene>
<dbReference type="EMBL" id="UINC01177545">
    <property type="protein sequence ID" value="SVD85250.1"/>
    <property type="molecule type" value="Genomic_DNA"/>
</dbReference>
<evidence type="ECO:0000313" key="1">
    <source>
        <dbReference type="EMBL" id="SVD85250.1"/>
    </source>
</evidence>
<organism evidence="1">
    <name type="scientific">marine metagenome</name>
    <dbReference type="NCBI Taxonomy" id="408172"/>
    <lineage>
        <taxon>unclassified sequences</taxon>
        <taxon>metagenomes</taxon>
        <taxon>ecological metagenomes</taxon>
    </lineage>
</organism>
<accession>A0A382YQB3</accession>
<name>A0A382YQB3_9ZZZZ</name>
<protein>
    <submittedName>
        <fullName evidence="1">Uncharacterized protein</fullName>
    </submittedName>
</protein>
<reference evidence="1" key="1">
    <citation type="submission" date="2018-05" db="EMBL/GenBank/DDBJ databases">
        <authorList>
            <person name="Lanie J.A."/>
            <person name="Ng W.-L."/>
            <person name="Kazmierczak K.M."/>
            <person name="Andrzejewski T.M."/>
            <person name="Davidsen T.M."/>
            <person name="Wayne K.J."/>
            <person name="Tettelin H."/>
            <person name="Glass J.I."/>
            <person name="Rusch D."/>
            <person name="Podicherti R."/>
            <person name="Tsui H.-C.T."/>
            <person name="Winkler M.E."/>
        </authorList>
    </citation>
    <scope>NUCLEOTIDE SEQUENCE</scope>
</reference>